<dbReference type="InterPro" id="IPR021717">
    <property type="entry name" value="Nucleoporin_Nup160"/>
</dbReference>
<feature type="domain" description="NUP160 C-terminal TPR" evidence="6">
    <location>
        <begin position="1072"/>
        <end position="1319"/>
    </location>
</feature>
<dbReference type="Proteomes" id="UP001187531">
    <property type="component" value="Unassembled WGS sequence"/>
</dbReference>
<keyword evidence="9" id="KW-1185">Reference proteome</keyword>
<name>A0AA88LI67_ARTSF</name>
<feature type="domain" description="Nucleoporin Nup120/160 beta-propeller" evidence="4">
    <location>
        <begin position="57"/>
        <end position="499"/>
    </location>
</feature>
<evidence type="ECO:0000256" key="2">
    <source>
        <dbReference type="ARBA" id="ARBA00022448"/>
    </source>
</evidence>
<comment type="caution">
    <text evidence="8">The sequence shown here is derived from an EMBL/GenBank/DDBJ whole genome shotgun (WGS) entry which is preliminary data.</text>
</comment>
<dbReference type="Pfam" id="PF11715">
    <property type="entry name" value="Beta-prop_Nup120_160"/>
    <property type="match status" value="1"/>
</dbReference>
<protein>
    <recommendedName>
        <fullName evidence="10">Nuclear pore complex protein Nup160 homolog</fullName>
    </recommendedName>
</protein>
<evidence type="ECO:0000313" key="9">
    <source>
        <dbReference type="Proteomes" id="UP001187531"/>
    </source>
</evidence>
<evidence type="ECO:0000256" key="3">
    <source>
        <dbReference type="ARBA" id="ARBA00023242"/>
    </source>
</evidence>
<dbReference type="InterPro" id="IPR056535">
    <property type="entry name" value="TPR_NUP160_M"/>
</dbReference>
<dbReference type="InterPro" id="IPR056547">
    <property type="entry name" value="NUP160_helical"/>
</dbReference>
<keyword evidence="2" id="KW-0813">Transport</keyword>
<feature type="domain" description="NUP160 middle TPR" evidence="7">
    <location>
        <begin position="773"/>
        <end position="1037"/>
    </location>
</feature>
<evidence type="ECO:0000259" key="5">
    <source>
        <dbReference type="Pfam" id="PF23345"/>
    </source>
</evidence>
<feature type="domain" description="NUP160 helical" evidence="5">
    <location>
        <begin position="521"/>
        <end position="692"/>
    </location>
</feature>
<dbReference type="PANTHER" id="PTHR21286">
    <property type="entry name" value="NUCLEAR PORE COMPLEX PROTEIN NUP160"/>
    <property type="match status" value="1"/>
</dbReference>
<proteinExistence type="predicted"/>
<organism evidence="8 9">
    <name type="scientific">Artemia franciscana</name>
    <name type="common">Brine shrimp</name>
    <name type="synonym">Artemia sanfranciscana</name>
    <dbReference type="NCBI Taxonomy" id="6661"/>
    <lineage>
        <taxon>Eukaryota</taxon>
        <taxon>Metazoa</taxon>
        <taxon>Ecdysozoa</taxon>
        <taxon>Arthropoda</taxon>
        <taxon>Crustacea</taxon>
        <taxon>Branchiopoda</taxon>
        <taxon>Anostraca</taxon>
        <taxon>Artemiidae</taxon>
        <taxon>Artemia</taxon>
    </lineage>
</organism>
<dbReference type="Pfam" id="PF23347">
    <property type="entry name" value="TPR_Nup160_C"/>
    <property type="match status" value="1"/>
</dbReference>
<evidence type="ECO:0000256" key="1">
    <source>
        <dbReference type="ARBA" id="ARBA00004123"/>
    </source>
</evidence>
<evidence type="ECO:0000259" key="4">
    <source>
        <dbReference type="Pfam" id="PF11715"/>
    </source>
</evidence>
<dbReference type="PANTHER" id="PTHR21286:SF0">
    <property type="entry name" value="NUCLEAR PORE COMPLEX PROTEIN NUP160"/>
    <property type="match status" value="1"/>
</dbReference>
<dbReference type="Pfam" id="PF23354">
    <property type="entry name" value="TPR_NUP160_120_M"/>
    <property type="match status" value="1"/>
</dbReference>
<keyword evidence="3" id="KW-0539">Nucleus</keyword>
<reference evidence="8" key="1">
    <citation type="submission" date="2023-07" db="EMBL/GenBank/DDBJ databases">
        <title>Chromosome-level genome assembly of Artemia franciscana.</title>
        <authorList>
            <person name="Jo E."/>
        </authorList>
    </citation>
    <scope>NUCLEOTIDE SEQUENCE</scope>
    <source>
        <tissue evidence="8">Whole body</tissue>
    </source>
</reference>
<dbReference type="InterPro" id="IPR056536">
    <property type="entry name" value="TPR_NUP160_C"/>
</dbReference>
<gene>
    <name evidence="8" type="ORF">QYM36_001303</name>
</gene>
<sequence>MSKTLRLFTEVRPLSVDAPAQEFTLESSGIPEIEQICYEDAGCYVLQNEQASISSAFIHWHINGNIVHFVEESLRCNLSNNSVRIIFPNRIMAGGVKFFESTRHIVALVVTTASVHRIMLQRNNGEGNVSVLHFLSATQLNDRANNHVYRTQPSGNAPRHADSYLSPLEDAYFTIALGSSVQLIKLGKVGQVPVFCELSYGSLVGRIWGGLMPGALRSGKSAASFVDTVQIVSFSNDDVLIFGLTHDIKLHVWNAVTHEYKGVYELEKKDYAIGQNVHKMASWVDPEDMNNLIVSLSLHDSKEFQVYEIAYIGGVFTFSFKFAIQTAKKNLVNFSCGVSDLFALFEENGRHEVAHVSLVSGNAVWVQDDVWQQRVTYLAIDQLDPLEVYLSDILKPYNYSEESIFRALTDFNLKYRLDIVKGTMKEMVVEVIQNRFNQLLEVNLEADVVDVWKEFRELCISNESNITWPLSIFSSIDSGLILLLRRNAVGVMRRKDDLEVLFSLEAISEFGNLEVAEVQAVFEVKLLLNDIRQFLADRQNSFFQELLEGRTEPFEVAAEVANRLHGEHGMVTTVTSRFLSNISSINTGFQVIAQLLTPSIDDTGCVPNEKLVSSFSQSLAERCFSQMTEFCYELCRDLLVLIEVLNMRRKFVGLQSRDEIAINATIKAAFSQHTLAFWLMKWLCETPSSNLQAMVKHIHAKKLPLVKEVAEIYNFSGTENSKNLTDLYLMSYGSKMAALNIRRDYSLDVTIDVLLQAIGRSIIAQLLAQPVKLLIALISSCEYVALQTYIHYAEKQSTNGNQSDLAYKFLAIYLCGEPEKACDLFIEGFKKKVFREVFQEDFCDESMGGEEDQEARNTQHLDYIMKVISIFEGDNLHECVTDLATLALESCDPHPALASTLWCKLFWSCLALGQNAEAYSALELNPDKSQTSDLLRSFLFDLLERGNAKELLNYSYSGMESCIFEYMLSRARSLPIGEAKDYYNFLYSLNITKNNPKQASIVMYEQAYRLKTETEANSRSLNQRVQCLLSTMTCLELVHASNAWVERPDIRKGILGHDRNVEDEEFTVEVYELSDLKKEYDLTVAQLSLLQLMERQALNPNVPSSAQETVAQLVNVKSYELAISVARRFDIKTTIVIDALTSDYVNLLRSLKNDFTAESETLHFIRLNNPSVREIVSSRPVEQVERLLEASLVAAERSLETVCHRTCAFRILSSDVFLPAWLVKSYSLRNWPELVSLYHQLGFLEEASRLAVEKYSELVRSLEKIAFKHQEEYIPPSRLRVLDKLLMELKYQVTTDSYWSKALSDMERVKSNYLKAVRNADVSVFGL</sequence>
<comment type="subcellular location">
    <subcellularLocation>
        <location evidence="1">Nucleus</location>
    </subcellularLocation>
</comment>
<evidence type="ECO:0008006" key="10">
    <source>
        <dbReference type="Google" id="ProtNLM"/>
    </source>
</evidence>
<evidence type="ECO:0000313" key="8">
    <source>
        <dbReference type="EMBL" id="KAK2724766.1"/>
    </source>
</evidence>
<dbReference type="Pfam" id="PF23345">
    <property type="entry name" value="NUP160_helical"/>
    <property type="match status" value="1"/>
</dbReference>
<dbReference type="GO" id="GO:0005643">
    <property type="term" value="C:nuclear pore"/>
    <property type="evidence" value="ECO:0007669"/>
    <property type="project" value="UniProtKB-ARBA"/>
</dbReference>
<accession>A0AA88LI67</accession>
<evidence type="ECO:0000259" key="6">
    <source>
        <dbReference type="Pfam" id="PF23347"/>
    </source>
</evidence>
<dbReference type="GO" id="GO:0017056">
    <property type="term" value="F:structural constituent of nuclear pore"/>
    <property type="evidence" value="ECO:0007669"/>
    <property type="project" value="TreeGrafter"/>
</dbReference>
<dbReference type="InterPro" id="IPR059141">
    <property type="entry name" value="Beta-prop_Nup120_160"/>
</dbReference>
<evidence type="ECO:0000259" key="7">
    <source>
        <dbReference type="Pfam" id="PF23354"/>
    </source>
</evidence>
<dbReference type="EMBL" id="JAVRJZ010000003">
    <property type="protein sequence ID" value="KAK2724766.1"/>
    <property type="molecule type" value="Genomic_DNA"/>
</dbReference>